<dbReference type="AlphaFoldDB" id="A0A1Q5Q4M1"/>
<dbReference type="InterPro" id="IPR036689">
    <property type="entry name" value="ESAT-6-like_sf"/>
</dbReference>
<sequence length="96" mass="10292">MMQFTVNSTELQAASARTTASVSSVRAEVHGLMANLQSLQGSWLGGAAEAFGDCARRWHLVQQQVETHLEEISQALAGVARQYEDVEAASRAVFAG</sequence>
<evidence type="ECO:0000313" key="3">
    <source>
        <dbReference type="Proteomes" id="UP000185628"/>
    </source>
</evidence>
<reference evidence="3" key="1">
    <citation type="submission" date="2016-12" db="EMBL/GenBank/DDBJ databases">
        <authorList>
            <person name="Meng X."/>
        </authorList>
    </citation>
    <scope>NUCLEOTIDE SEQUENCE [LARGE SCALE GENOMIC DNA]</scope>
    <source>
        <strain evidence="3">DSM 19116</strain>
    </source>
</reference>
<dbReference type="NCBIfam" id="TIGR03930">
    <property type="entry name" value="WXG100_ESAT6"/>
    <property type="match status" value="1"/>
</dbReference>
<organism evidence="2 3">
    <name type="scientific">Bowdeniella nasicola</name>
    <dbReference type="NCBI Taxonomy" id="208480"/>
    <lineage>
        <taxon>Bacteria</taxon>
        <taxon>Bacillati</taxon>
        <taxon>Actinomycetota</taxon>
        <taxon>Actinomycetes</taxon>
        <taxon>Actinomycetales</taxon>
        <taxon>Actinomycetaceae</taxon>
        <taxon>Bowdeniella</taxon>
    </lineage>
</organism>
<keyword evidence="3" id="KW-1185">Reference proteome</keyword>
<dbReference type="Pfam" id="PF06013">
    <property type="entry name" value="WXG100"/>
    <property type="match status" value="1"/>
</dbReference>
<dbReference type="InterPro" id="IPR010310">
    <property type="entry name" value="T7SS_ESAT-6-like"/>
</dbReference>
<comment type="similarity">
    <text evidence="1">Belongs to the WXG100 family.</text>
</comment>
<comment type="caution">
    <text evidence="2">The sequence shown here is derived from an EMBL/GenBank/DDBJ whole genome shotgun (WGS) entry which is preliminary data.</text>
</comment>
<accession>A0A1Q5Q4M1</accession>
<proteinExistence type="inferred from homology"/>
<name>A0A1Q5Q4M1_9ACTO</name>
<dbReference type="Proteomes" id="UP000185628">
    <property type="component" value="Unassembled WGS sequence"/>
</dbReference>
<gene>
    <name evidence="2" type="ORF">BSZ39_02290</name>
</gene>
<dbReference type="STRING" id="208480.SAMN02910418_01135"/>
<evidence type="ECO:0000313" key="2">
    <source>
        <dbReference type="EMBL" id="OKL54774.1"/>
    </source>
</evidence>
<dbReference type="Gene3D" id="1.10.287.1060">
    <property type="entry name" value="ESAT-6-like"/>
    <property type="match status" value="1"/>
</dbReference>
<dbReference type="SUPFAM" id="SSF140453">
    <property type="entry name" value="EsxAB dimer-like"/>
    <property type="match status" value="1"/>
</dbReference>
<evidence type="ECO:0000256" key="1">
    <source>
        <dbReference type="RuleBase" id="RU362001"/>
    </source>
</evidence>
<protein>
    <recommendedName>
        <fullName evidence="1">ESAT-6-like protein</fullName>
    </recommendedName>
</protein>
<dbReference type="EMBL" id="MQVR01000008">
    <property type="protein sequence ID" value="OKL54774.1"/>
    <property type="molecule type" value="Genomic_DNA"/>
</dbReference>